<dbReference type="Pfam" id="PF00905">
    <property type="entry name" value="Transpeptidase"/>
    <property type="match status" value="1"/>
</dbReference>
<comment type="caution">
    <text evidence="21">The sequence shown here is derived from an EMBL/GenBank/DDBJ whole genome shotgun (WGS) entry which is preliminary data.</text>
</comment>
<comment type="similarity">
    <text evidence="3">In the C-terminal section; belongs to the transpeptidase family.</text>
</comment>
<dbReference type="Gene3D" id="3.40.710.10">
    <property type="entry name" value="DD-peptidase/beta-lactamase superfamily"/>
    <property type="match status" value="2"/>
</dbReference>
<dbReference type="GO" id="GO:0008955">
    <property type="term" value="F:peptidoglycan glycosyltransferase activity"/>
    <property type="evidence" value="ECO:0007669"/>
    <property type="project" value="UniProtKB-EC"/>
</dbReference>
<dbReference type="InterPro" id="IPR001264">
    <property type="entry name" value="Glyco_trans_51"/>
</dbReference>
<dbReference type="GO" id="GO:0008658">
    <property type="term" value="F:penicillin binding"/>
    <property type="evidence" value="ECO:0007669"/>
    <property type="project" value="InterPro"/>
</dbReference>
<evidence type="ECO:0000256" key="11">
    <source>
        <dbReference type="ARBA" id="ARBA00022960"/>
    </source>
</evidence>
<keyword evidence="8" id="KW-0328">Glycosyltransferase</keyword>
<evidence type="ECO:0000256" key="17">
    <source>
        <dbReference type="ARBA" id="ARBA00049902"/>
    </source>
</evidence>
<evidence type="ECO:0000256" key="7">
    <source>
        <dbReference type="ARBA" id="ARBA00022670"/>
    </source>
</evidence>
<dbReference type="GO" id="GO:0006508">
    <property type="term" value="P:proteolysis"/>
    <property type="evidence" value="ECO:0007669"/>
    <property type="project" value="UniProtKB-KW"/>
</dbReference>
<dbReference type="Proteomes" id="UP000292855">
    <property type="component" value="Unassembled WGS sequence"/>
</dbReference>
<dbReference type="GO" id="GO:0005886">
    <property type="term" value="C:plasma membrane"/>
    <property type="evidence" value="ECO:0007669"/>
    <property type="project" value="UniProtKB-SubCell"/>
</dbReference>
<keyword evidence="14" id="KW-0511">Multifunctional enzyme</keyword>
<feature type="domain" description="Penicillin-binding protein transpeptidase" evidence="19">
    <location>
        <begin position="420"/>
        <end position="663"/>
    </location>
</feature>
<evidence type="ECO:0000256" key="13">
    <source>
        <dbReference type="ARBA" id="ARBA00023136"/>
    </source>
</evidence>
<feature type="domain" description="Glycosyl transferase family 51" evidence="20">
    <location>
        <begin position="63"/>
        <end position="246"/>
    </location>
</feature>
<dbReference type="GO" id="GO:0071555">
    <property type="term" value="P:cell wall organization"/>
    <property type="evidence" value="ECO:0007669"/>
    <property type="project" value="UniProtKB-KW"/>
</dbReference>
<keyword evidence="12" id="KW-0573">Peptidoglycan synthesis</keyword>
<dbReference type="GO" id="GO:0009252">
    <property type="term" value="P:peptidoglycan biosynthetic process"/>
    <property type="evidence" value="ECO:0007669"/>
    <property type="project" value="UniProtKB-KW"/>
</dbReference>
<dbReference type="RefSeq" id="WP_130139951.1">
    <property type="nucleotide sequence ID" value="NZ_SGIT01000001.1"/>
</dbReference>
<evidence type="ECO:0000256" key="1">
    <source>
        <dbReference type="ARBA" id="ARBA00004236"/>
    </source>
</evidence>
<evidence type="ECO:0000313" key="21">
    <source>
        <dbReference type="EMBL" id="RZF61722.1"/>
    </source>
</evidence>
<dbReference type="InterPro" id="IPR050396">
    <property type="entry name" value="Glycosyltr_51/Transpeptidase"/>
</dbReference>
<comment type="catalytic activity">
    <reaction evidence="17">
        <text>[GlcNAc-(1-&gt;4)-Mur2Ac(oyl-L-Ala-gamma-D-Glu-L-Lys-D-Ala-D-Ala)](n)-di-trans,octa-cis-undecaprenyl diphosphate + beta-D-GlcNAc-(1-&gt;4)-Mur2Ac(oyl-L-Ala-gamma-D-Glu-L-Lys-D-Ala-D-Ala)-di-trans,octa-cis-undecaprenyl diphosphate = [GlcNAc-(1-&gt;4)-Mur2Ac(oyl-L-Ala-gamma-D-Glu-L-Lys-D-Ala-D-Ala)](n+1)-di-trans,octa-cis-undecaprenyl diphosphate + di-trans,octa-cis-undecaprenyl diphosphate + H(+)</text>
        <dbReference type="Rhea" id="RHEA:23708"/>
        <dbReference type="Rhea" id="RHEA-COMP:9602"/>
        <dbReference type="Rhea" id="RHEA-COMP:9603"/>
        <dbReference type="ChEBI" id="CHEBI:15378"/>
        <dbReference type="ChEBI" id="CHEBI:58405"/>
        <dbReference type="ChEBI" id="CHEBI:60033"/>
        <dbReference type="ChEBI" id="CHEBI:78435"/>
        <dbReference type="EC" id="2.4.99.28"/>
    </reaction>
</comment>
<evidence type="ECO:0000256" key="15">
    <source>
        <dbReference type="ARBA" id="ARBA00023316"/>
    </source>
</evidence>
<comment type="catalytic activity">
    <reaction evidence="16">
        <text>Preferential cleavage: (Ac)2-L-Lys-D-Ala-|-D-Ala. Also transpeptidation of peptidyl-alanyl moieties that are N-acyl substituents of D-alanine.</text>
        <dbReference type="EC" id="3.4.16.4"/>
    </reaction>
</comment>
<feature type="transmembrane region" description="Helical" evidence="18">
    <location>
        <begin position="12"/>
        <end position="35"/>
    </location>
</feature>
<dbReference type="EMBL" id="SGIT01000001">
    <property type="protein sequence ID" value="RZF61722.1"/>
    <property type="molecule type" value="Genomic_DNA"/>
</dbReference>
<dbReference type="SUPFAM" id="SSF53955">
    <property type="entry name" value="Lysozyme-like"/>
    <property type="match status" value="1"/>
</dbReference>
<evidence type="ECO:0000256" key="10">
    <source>
        <dbReference type="ARBA" id="ARBA00022801"/>
    </source>
</evidence>
<evidence type="ECO:0000256" key="18">
    <source>
        <dbReference type="SAM" id="Phobius"/>
    </source>
</evidence>
<dbReference type="AlphaFoldDB" id="A0A4Q6XVK0"/>
<dbReference type="InterPro" id="IPR001460">
    <property type="entry name" value="PCN-bd_Tpept"/>
</dbReference>
<dbReference type="GO" id="GO:0030288">
    <property type="term" value="C:outer membrane-bounded periplasmic space"/>
    <property type="evidence" value="ECO:0007669"/>
    <property type="project" value="TreeGrafter"/>
</dbReference>
<keyword evidence="18" id="KW-0812">Transmembrane</keyword>
<keyword evidence="5" id="KW-1003">Cell membrane</keyword>
<dbReference type="GO" id="GO:0008360">
    <property type="term" value="P:regulation of cell shape"/>
    <property type="evidence" value="ECO:0007669"/>
    <property type="project" value="UniProtKB-KW"/>
</dbReference>
<dbReference type="OrthoDB" id="9766909at2"/>
<name>A0A4Q6XVK0_9SPHI</name>
<gene>
    <name evidence="21" type="ORF">EWE74_02455</name>
</gene>
<evidence type="ECO:0000256" key="12">
    <source>
        <dbReference type="ARBA" id="ARBA00022984"/>
    </source>
</evidence>
<keyword evidence="11" id="KW-0133">Cell shape</keyword>
<reference evidence="21 22" key="1">
    <citation type="submission" date="2019-02" db="EMBL/GenBank/DDBJ databases">
        <authorList>
            <person name="Li Y."/>
        </authorList>
    </citation>
    <scope>NUCLEOTIDE SEQUENCE [LARGE SCALE GENOMIC DNA]</scope>
    <source>
        <strain evidence="21 22">30C10-4-7</strain>
    </source>
</reference>
<evidence type="ECO:0000259" key="20">
    <source>
        <dbReference type="Pfam" id="PF00912"/>
    </source>
</evidence>
<proteinExistence type="inferred from homology"/>
<dbReference type="InterPro" id="IPR036950">
    <property type="entry name" value="PBP_transglycosylase"/>
</dbReference>
<comment type="pathway">
    <text evidence="2">Cell wall biogenesis; peptidoglycan biosynthesis.</text>
</comment>
<keyword evidence="15" id="KW-0961">Cell wall biogenesis/degradation</keyword>
<evidence type="ECO:0000256" key="9">
    <source>
        <dbReference type="ARBA" id="ARBA00022679"/>
    </source>
</evidence>
<keyword evidence="9" id="KW-0808">Transferase</keyword>
<dbReference type="InterPro" id="IPR023346">
    <property type="entry name" value="Lysozyme-like_dom_sf"/>
</dbReference>
<sequence>MFKRVKSKVVRYFLIVVYSLILVVCAVQLNFLWLFGYSPTKKDIVLPTLHISSELYTADSVLIGRYFEEDRDPVDYDSISENILNALVATEDVRFYKHNGVDFIGLFSSAVSTLRGDKRGGSTITQQLAKNLYRTRYNQSQGLLGHIPGLRMGVTKFKEWMTAYKLESKYEKNEIITMYLNTVSFSNNAYGIKSASLRYFNKQPNALSAAESAVLIGMLKGTTLYNPIRNPDKSIERRNIVLRQMQKEGYISKEQYQSFSKEPLDLNVNNPERGGTNDSYLRTAVEKWLEKWSEEKGIDIYTAGLKIYTTIDSRMQQLAEETIVKQMKGLQERLDNTWRNEEPWRDKSGAIIPGFLEDKARKLPIFAALMEQHKGDEEKVFQLLQEPKKMKIFTWEGDEEVEMSTMDSLKHYVSMLNTGMMAMDPYNGKIKVWIGGINHRYYKFDHVNQAKRQAGSTFKPFVYLTALENGMEPCDKYEDKPVRLDFVNKQGEKEVWEPKNADWSFSYRNMSLRWAMARSLNTITAQITRDVGWDKIVETAHRCGIESHLESVPSVGLGSNDVSVFEMVNAYATFMNEGKRIEPVLVSEIYDNSGKQIASFQTTEKQVVDPENAWLMTYMLRGTIEEPEGTSQALWEWDLFGHENQIGGKTGTSSDYVDGWYMGVTKDLVAGVWVGCDEQSIRFKSSQTGEGSKTALPIYATFMEELYRQPELGVTKGKFPDPKVEINKKYNCPSPRIRIEVPSDSTAVELDIEDNGTEISLTLPEVEDTERKEIER</sequence>
<evidence type="ECO:0000256" key="3">
    <source>
        <dbReference type="ARBA" id="ARBA00007090"/>
    </source>
</evidence>
<evidence type="ECO:0000256" key="16">
    <source>
        <dbReference type="ARBA" id="ARBA00034000"/>
    </source>
</evidence>
<dbReference type="PANTHER" id="PTHR32282">
    <property type="entry name" value="BINDING PROTEIN TRANSPEPTIDASE, PUTATIVE-RELATED"/>
    <property type="match status" value="1"/>
</dbReference>
<evidence type="ECO:0000256" key="6">
    <source>
        <dbReference type="ARBA" id="ARBA00022645"/>
    </source>
</evidence>
<protein>
    <submittedName>
        <fullName evidence="21">Penicillin-binding protein</fullName>
    </submittedName>
</protein>
<comment type="similarity">
    <text evidence="4">In the N-terminal section; belongs to the glycosyltransferase 51 family.</text>
</comment>
<dbReference type="InterPro" id="IPR012338">
    <property type="entry name" value="Beta-lactam/transpept-like"/>
</dbReference>
<evidence type="ECO:0000256" key="4">
    <source>
        <dbReference type="ARBA" id="ARBA00007739"/>
    </source>
</evidence>
<keyword evidence="13 18" id="KW-0472">Membrane</keyword>
<keyword evidence="10" id="KW-0378">Hydrolase</keyword>
<keyword evidence="6" id="KW-0121">Carboxypeptidase</keyword>
<evidence type="ECO:0000256" key="8">
    <source>
        <dbReference type="ARBA" id="ARBA00022676"/>
    </source>
</evidence>
<evidence type="ECO:0000313" key="22">
    <source>
        <dbReference type="Proteomes" id="UP000292855"/>
    </source>
</evidence>
<keyword evidence="18" id="KW-1133">Transmembrane helix</keyword>
<dbReference type="Gene3D" id="1.10.3810.10">
    <property type="entry name" value="Biosynthetic peptidoglycan transglycosylase-like"/>
    <property type="match status" value="1"/>
</dbReference>
<dbReference type="SUPFAM" id="SSF56601">
    <property type="entry name" value="beta-lactamase/transpeptidase-like"/>
    <property type="match status" value="1"/>
</dbReference>
<dbReference type="Pfam" id="PF00912">
    <property type="entry name" value="Transgly"/>
    <property type="match status" value="1"/>
</dbReference>
<accession>A0A4Q6XVK0</accession>
<keyword evidence="7" id="KW-0645">Protease</keyword>
<organism evidence="21 22">
    <name type="scientific">Sphingobacterium corticibacterium</name>
    <dbReference type="NCBI Taxonomy" id="2484746"/>
    <lineage>
        <taxon>Bacteria</taxon>
        <taxon>Pseudomonadati</taxon>
        <taxon>Bacteroidota</taxon>
        <taxon>Sphingobacteriia</taxon>
        <taxon>Sphingobacteriales</taxon>
        <taxon>Sphingobacteriaceae</taxon>
        <taxon>Sphingobacterium</taxon>
    </lineage>
</organism>
<evidence type="ECO:0000259" key="19">
    <source>
        <dbReference type="Pfam" id="PF00905"/>
    </source>
</evidence>
<evidence type="ECO:0000256" key="14">
    <source>
        <dbReference type="ARBA" id="ARBA00023268"/>
    </source>
</evidence>
<evidence type="ECO:0000256" key="5">
    <source>
        <dbReference type="ARBA" id="ARBA00022475"/>
    </source>
</evidence>
<comment type="subcellular location">
    <subcellularLocation>
        <location evidence="1">Cell membrane</location>
    </subcellularLocation>
</comment>
<dbReference type="PANTHER" id="PTHR32282:SF11">
    <property type="entry name" value="PENICILLIN-BINDING PROTEIN 1B"/>
    <property type="match status" value="1"/>
</dbReference>
<dbReference type="GO" id="GO:0009002">
    <property type="term" value="F:serine-type D-Ala-D-Ala carboxypeptidase activity"/>
    <property type="evidence" value="ECO:0007669"/>
    <property type="project" value="UniProtKB-EC"/>
</dbReference>
<evidence type="ECO:0000256" key="2">
    <source>
        <dbReference type="ARBA" id="ARBA00004752"/>
    </source>
</evidence>
<keyword evidence="22" id="KW-1185">Reference proteome</keyword>